<protein>
    <submittedName>
        <fullName evidence="2">Exopolysaccharide biosynthesis glycosyltransferase EpsF</fullName>
        <ecNumber evidence="2">2.4.1.-</ecNumber>
    </submittedName>
</protein>
<organism evidence="2">
    <name type="scientific">hydrothermal vent metagenome</name>
    <dbReference type="NCBI Taxonomy" id="652676"/>
    <lineage>
        <taxon>unclassified sequences</taxon>
        <taxon>metagenomes</taxon>
        <taxon>ecological metagenomes</taxon>
    </lineage>
</organism>
<proteinExistence type="predicted"/>
<gene>
    <name evidence="2" type="ORF">MNB_SV-13-1460</name>
</gene>
<reference evidence="2" key="1">
    <citation type="submission" date="2016-10" db="EMBL/GenBank/DDBJ databases">
        <authorList>
            <person name="de Groot N.N."/>
        </authorList>
    </citation>
    <scope>NUCLEOTIDE SEQUENCE</scope>
</reference>
<dbReference type="Gene3D" id="3.40.50.2000">
    <property type="entry name" value="Glycogen Phosphorylase B"/>
    <property type="match status" value="3"/>
</dbReference>
<name>A0A1W1D0E8_9ZZZZ</name>
<dbReference type="EC" id="2.4.1.-" evidence="2"/>
<evidence type="ECO:0000313" key="2">
    <source>
        <dbReference type="EMBL" id="SFV71351.1"/>
    </source>
</evidence>
<feature type="domain" description="Glycosyl transferase family 1" evidence="1">
    <location>
        <begin position="298"/>
        <end position="445"/>
    </location>
</feature>
<accession>A0A1W1D0E8</accession>
<dbReference type="PANTHER" id="PTHR12526">
    <property type="entry name" value="GLYCOSYLTRANSFERASE"/>
    <property type="match status" value="1"/>
</dbReference>
<dbReference type="PANTHER" id="PTHR12526:SF630">
    <property type="entry name" value="GLYCOSYLTRANSFERASE"/>
    <property type="match status" value="1"/>
</dbReference>
<keyword evidence="2" id="KW-0328">Glycosyltransferase</keyword>
<dbReference type="Pfam" id="PF00534">
    <property type="entry name" value="Glycos_transf_1"/>
    <property type="match status" value="1"/>
</dbReference>
<dbReference type="AlphaFoldDB" id="A0A1W1D0E8"/>
<dbReference type="EMBL" id="FPHM01000232">
    <property type="protein sequence ID" value="SFV71351.1"/>
    <property type="molecule type" value="Genomic_DNA"/>
</dbReference>
<keyword evidence="2" id="KW-0808">Transferase</keyword>
<dbReference type="GO" id="GO:0016757">
    <property type="term" value="F:glycosyltransferase activity"/>
    <property type="evidence" value="ECO:0007669"/>
    <property type="project" value="UniProtKB-KW"/>
</dbReference>
<dbReference type="InterPro" id="IPR001296">
    <property type="entry name" value="Glyco_trans_1"/>
</dbReference>
<evidence type="ECO:0000259" key="1">
    <source>
        <dbReference type="Pfam" id="PF00534"/>
    </source>
</evidence>
<dbReference type="SUPFAM" id="SSF53756">
    <property type="entry name" value="UDP-Glycosyltransferase/glycogen phosphorylase"/>
    <property type="match status" value="1"/>
</dbReference>
<sequence>MKILMYTHNLDKINGGVTFALKTRAEVLADEQFDVHIITHGFSINEQLKPKGYKLTNIYDYYSQSKGQPIGEEMISFQDEILYKDKNRANCFRVFSKGEYKQYRQYKSNGDLMSIDSFSVPWNRNKKYLFKDNQLVKIFYMDSNNKPKLAKYIKYNNCYMTSVVDSNNWQDKVVYNHANNEENKFYDFKFNFVKSYIEIYKIDIVFIDKREDVEFFLKLKTIIPMLKLIFVLHNNHYENYKKEQGIHPSLNSLFKNIEKFHKIIILTKEQKDKIVERVGYENKFSVVSNIVDYDNLINESKTRKNFISIGRYEPVKNMIEMIEIFDLIVKEISDIRLDLYGYGKDKDKLLTLAKGKNVGIHNFISNPKEVMQKSSAFLFTSLYEGQPLTLLECYDVQCPVFSYPIHFGPKDIITNYENGIVLNKRDKKKMAKEIISYIKEEYSFKFEKKASDVFSKERYVKQLMAIFNAI</sequence>